<protein>
    <submittedName>
        <fullName evidence="2">Uncharacterized protein</fullName>
    </submittedName>
</protein>
<keyword evidence="1" id="KW-0472">Membrane</keyword>
<dbReference type="RefSeq" id="WP_285321508.1">
    <property type="nucleotide sequence ID" value="NZ_JASPDQ010000014.1"/>
</dbReference>
<accession>A0AAW6ZMC8</accession>
<name>A0AAW6ZMC8_9ACTO</name>
<comment type="caution">
    <text evidence="2">The sequence shown here is derived from an EMBL/GenBank/DDBJ whole genome shotgun (WGS) entry which is preliminary data.</text>
</comment>
<reference evidence="2" key="1">
    <citation type="submission" date="2023-05" db="EMBL/GenBank/DDBJ databases">
        <title>Genomic Catalog of Human Bladder Bacteria.</title>
        <authorList>
            <person name="Du J."/>
        </authorList>
    </citation>
    <scope>NUCLEOTIDE SEQUENCE</scope>
    <source>
        <strain evidence="2">UMB1304A</strain>
    </source>
</reference>
<feature type="transmembrane region" description="Helical" evidence="1">
    <location>
        <begin position="18"/>
        <end position="38"/>
    </location>
</feature>
<proteinExistence type="predicted"/>
<dbReference type="EMBL" id="JASPDQ010000014">
    <property type="protein sequence ID" value="MDK8602122.1"/>
    <property type="molecule type" value="Genomic_DNA"/>
</dbReference>
<dbReference type="AlphaFoldDB" id="A0AAW6ZMC8"/>
<organism evidence="2 3">
    <name type="scientific">Trueperella bernardiae</name>
    <dbReference type="NCBI Taxonomy" id="59561"/>
    <lineage>
        <taxon>Bacteria</taxon>
        <taxon>Bacillati</taxon>
        <taxon>Actinomycetota</taxon>
        <taxon>Actinomycetes</taxon>
        <taxon>Actinomycetales</taxon>
        <taxon>Actinomycetaceae</taxon>
        <taxon>Trueperella</taxon>
    </lineage>
</organism>
<evidence type="ECO:0000313" key="2">
    <source>
        <dbReference type="EMBL" id="MDK8602122.1"/>
    </source>
</evidence>
<feature type="transmembrane region" description="Helical" evidence="1">
    <location>
        <begin position="58"/>
        <end position="75"/>
    </location>
</feature>
<keyword evidence="1" id="KW-1133">Transmembrane helix</keyword>
<evidence type="ECO:0000256" key="1">
    <source>
        <dbReference type="SAM" id="Phobius"/>
    </source>
</evidence>
<gene>
    <name evidence="2" type="ORF">QP858_06600</name>
</gene>
<sequence length="141" mass="15101">MTPDTFGTPTQVVHPWRAIIRTIFQALAGMATMGIIWLAGRSIGVDLSEYGDAMRESIAYGLWIVATGFYTWLMTRPRVNEVVERLAPFLATGVHTEAQGVKVGDRPNDADRTLDAVGLPAATDDDGDGGVVSDPVVVDIG</sequence>
<dbReference type="Proteomes" id="UP001225576">
    <property type="component" value="Unassembled WGS sequence"/>
</dbReference>
<keyword evidence="1" id="KW-0812">Transmembrane</keyword>
<evidence type="ECO:0000313" key="3">
    <source>
        <dbReference type="Proteomes" id="UP001225576"/>
    </source>
</evidence>